<dbReference type="InterPro" id="IPR046348">
    <property type="entry name" value="SIS_dom_sf"/>
</dbReference>
<feature type="active site" description="Nucleophile; for GATase activity" evidence="10">
    <location>
        <position position="2"/>
    </location>
</feature>
<dbReference type="GO" id="GO:0005975">
    <property type="term" value="P:carbohydrate metabolic process"/>
    <property type="evidence" value="ECO:0007669"/>
    <property type="project" value="UniProtKB-UniRule"/>
</dbReference>
<dbReference type="PANTHER" id="PTHR10937">
    <property type="entry name" value="GLUCOSAMINE--FRUCTOSE-6-PHOSPHATE AMINOTRANSFERASE, ISOMERIZING"/>
    <property type="match status" value="1"/>
</dbReference>
<dbReference type="PROSITE" id="PS51278">
    <property type="entry name" value="GATASE_TYPE_2"/>
    <property type="match status" value="1"/>
</dbReference>
<reference evidence="13" key="1">
    <citation type="journal article" date="2023" name="Front. Microbiol.">
        <title>Genome analysis of Candidatus Aschnera chinzeii, the bacterial endosymbiont of the blood-sucking bat fly Penicillidia jenynsii (Insecta: Diptera: Nycteribiidae).</title>
        <authorList>
            <person name="Koga R."/>
            <person name="Moriyama M."/>
            <person name="Nozaki T."/>
            <person name="Fukatsu T."/>
        </authorList>
    </citation>
    <scope>NUCLEOTIDE SEQUENCE</scope>
    <source>
        <strain evidence="13">Kw-01</strain>
    </source>
</reference>
<evidence type="ECO:0000313" key="13">
    <source>
        <dbReference type="EMBL" id="BET44501.1"/>
    </source>
</evidence>
<dbReference type="NCBIfam" id="NF001484">
    <property type="entry name" value="PRK00331.1"/>
    <property type="match status" value="1"/>
</dbReference>
<dbReference type="EC" id="2.6.1.16" evidence="3 10"/>
<feature type="domain" description="Glutamine amidotransferase type-2" evidence="11">
    <location>
        <begin position="2"/>
        <end position="218"/>
    </location>
</feature>
<keyword evidence="9" id="KW-0315">Glutamine amidotransferase</keyword>
<comment type="subcellular location">
    <subcellularLocation>
        <location evidence="2 10">Cytoplasm</location>
    </subcellularLocation>
</comment>
<feature type="initiator methionine" description="Removed" evidence="10">
    <location>
        <position position="1"/>
    </location>
</feature>
<reference evidence="13" key="2">
    <citation type="submission" date="2023-10" db="EMBL/GenBank/DDBJ databases">
        <authorList>
            <person name="Koga R."/>
            <person name="Fukatsu T."/>
        </authorList>
    </citation>
    <scope>NUCLEOTIDE SEQUENCE</scope>
    <source>
        <strain evidence="13">Kw-01</strain>
    </source>
</reference>
<comment type="function">
    <text evidence="10">Catalyzes the first step in hexosamine metabolism, converting fructose-6P into glucosamine-6P using glutamine as a nitrogen source.</text>
</comment>
<dbReference type="InterPro" id="IPR017932">
    <property type="entry name" value="GATase_2_dom"/>
</dbReference>
<keyword evidence="6 10" id="KW-0032">Aminotransferase</keyword>
<evidence type="ECO:0000259" key="11">
    <source>
        <dbReference type="PROSITE" id="PS51278"/>
    </source>
</evidence>
<organism evidence="13">
    <name type="scientific">Candidatus Aschnera chinzeii</name>
    <dbReference type="NCBI Taxonomy" id="1485666"/>
    <lineage>
        <taxon>Bacteria</taxon>
        <taxon>Pseudomonadati</taxon>
        <taxon>Pseudomonadota</taxon>
        <taxon>Gammaproteobacteria</taxon>
        <taxon>Enterobacterales</taxon>
        <taxon>Enterobacteriaceae</taxon>
        <taxon>Candidatus Aschnera</taxon>
    </lineage>
</organism>
<dbReference type="InterPro" id="IPR005855">
    <property type="entry name" value="GFAT"/>
</dbReference>
<gene>
    <name evidence="10 13" type="primary">glmS</name>
    <name evidence="13" type="ORF">ACHINZ_1710</name>
</gene>
<dbReference type="GO" id="GO:0097367">
    <property type="term" value="F:carbohydrate derivative binding"/>
    <property type="evidence" value="ECO:0007669"/>
    <property type="project" value="InterPro"/>
</dbReference>
<evidence type="ECO:0000256" key="2">
    <source>
        <dbReference type="ARBA" id="ARBA00004496"/>
    </source>
</evidence>
<name>A0AAT9G455_9ENTR</name>
<dbReference type="InterPro" id="IPR029055">
    <property type="entry name" value="Ntn_hydrolases_N"/>
</dbReference>
<evidence type="ECO:0000256" key="10">
    <source>
        <dbReference type="HAMAP-Rule" id="MF_00164"/>
    </source>
</evidence>
<evidence type="ECO:0000256" key="7">
    <source>
        <dbReference type="ARBA" id="ARBA00022679"/>
    </source>
</evidence>
<dbReference type="CDD" id="cd05009">
    <property type="entry name" value="SIS_GlmS_GlmD_2"/>
    <property type="match status" value="1"/>
</dbReference>
<dbReference type="Pfam" id="PF13522">
    <property type="entry name" value="GATase_6"/>
    <property type="match status" value="1"/>
</dbReference>
<dbReference type="SUPFAM" id="SSF56235">
    <property type="entry name" value="N-terminal nucleophile aminohydrolases (Ntn hydrolases)"/>
    <property type="match status" value="1"/>
</dbReference>
<dbReference type="FunFam" id="3.60.20.10:FF:000006">
    <property type="entry name" value="Glutamine--fructose-6-phosphate aminotransferase [isomerizing]"/>
    <property type="match status" value="1"/>
</dbReference>
<comment type="catalytic activity">
    <reaction evidence="1 10">
        <text>D-fructose 6-phosphate + L-glutamine = D-glucosamine 6-phosphate + L-glutamate</text>
        <dbReference type="Rhea" id="RHEA:13237"/>
        <dbReference type="ChEBI" id="CHEBI:29985"/>
        <dbReference type="ChEBI" id="CHEBI:58359"/>
        <dbReference type="ChEBI" id="CHEBI:58725"/>
        <dbReference type="ChEBI" id="CHEBI:61527"/>
        <dbReference type="EC" id="2.6.1.16"/>
    </reaction>
</comment>
<sequence length="610" mass="68788">MCGIICGVAKRNVVNIIVEGLRKLEYRGYDSVGLAVINSKSNLIRIRTTGKIPVLLDLVKKHLVSGNIGIGHTRWATHGKINQHNTHPHVSDFIAIVHNGIIENYHQLRKKLKDQKYKFYSETDSEVIAHLTHLEFKNGGSLIEAVKRCIAQLKGSYSIVIMDARTPELLVGVKWKSPLVIGLGVRETFFASDQLALLSVADHFIYLEDGDIAEVTWNNIKIFNHLGYKVKRKRIENKLHDFVCDKGLYKHYMEKEIYEQPITIQNTFNKYVNIEENIFFDELSYKSYKILSNAERVQIVACGSSYNAAMVARYWFESLIEMPCDIEIASEYCYRKHALNSNTLMMILSQSGETADILSALLISKKLKYLARLAICNVPSSTLARESDFVLLTQAGIEVSVASTKTFTAQLTIILLLIGFIGRIKHKNILLEKKIISALKTLPTNIKNVFVKKNYLKQVAEDLVNKKYVFFIGRGIQYPIAIEGALKLKEISYIYAEGYAAGELKHGPLALVDFGIPVIIMAPTNNVLKKMQSNIEEISARGGYVYIFTDKNASFNNIKNKKIIYLPNVSGLVSPILYVIPLQLLSYYVSILKGTNIDQPRNLAKSVTVE</sequence>
<keyword evidence="7 10" id="KW-0808">Transferase</keyword>
<evidence type="ECO:0000256" key="9">
    <source>
        <dbReference type="ARBA" id="ARBA00022962"/>
    </source>
</evidence>
<dbReference type="InterPro" id="IPR035466">
    <property type="entry name" value="GlmS/AgaS_SIS"/>
</dbReference>
<dbReference type="GO" id="GO:0005829">
    <property type="term" value="C:cytosol"/>
    <property type="evidence" value="ECO:0007669"/>
    <property type="project" value="TreeGrafter"/>
</dbReference>
<keyword evidence="8" id="KW-0677">Repeat</keyword>
<dbReference type="Gene3D" id="3.60.20.10">
    <property type="entry name" value="Glutamine Phosphoribosylpyrophosphate, subunit 1, domain 1"/>
    <property type="match status" value="1"/>
</dbReference>
<feature type="domain" description="SIS" evidence="12">
    <location>
        <begin position="459"/>
        <end position="600"/>
    </location>
</feature>
<dbReference type="NCBIfam" id="TIGR01135">
    <property type="entry name" value="glmS"/>
    <property type="match status" value="1"/>
</dbReference>
<dbReference type="InterPro" id="IPR035490">
    <property type="entry name" value="GlmS/FrlB_SIS"/>
</dbReference>
<dbReference type="GO" id="GO:0004360">
    <property type="term" value="F:glutamine-fructose-6-phosphate transaminase (isomerizing) activity"/>
    <property type="evidence" value="ECO:0007669"/>
    <property type="project" value="UniProtKB-UniRule"/>
</dbReference>
<dbReference type="InterPro" id="IPR001347">
    <property type="entry name" value="SIS_dom"/>
</dbReference>
<dbReference type="GO" id="GO:0006487">
    <property type="term" value="P:protein N-linked glycosylation"/>
    <property type="evidence" value="ECO:0007669"/>
    <property type="project" value="TreeGrafter"/>
</dbReference>
<dbReference type="CDD" id="cd00714">
    <property type="entry name" value="GFAT"/>
    <property type="match status" value="1"/>
</dbReference>
<dbReference type="HAMAP" id="MF_00164">
    <property type="entry name" value="GlmS"/>
    <property type="match status" value="1"/>
</dbReference>
<evidence type="ECO:0000256" key="6">
    <source>
        <dbReference type="ARBA" id="ARBA00022576"/>
    </source>
</evidence>
<feature type="active site" description="For Fru-6P isomerization activity" evidence="10">
    <location>
        <position position="605"/>
    </location>
</feature>
<keyword evidence="5 10" id="KW-0963">Cytoplasm</keyword>
<dbReference type="PROSITE" id="PS51464">
    <property type="entry name" value="SIS"/>
    <property type="match status" value="2"/>
</dbReference>
<evidence type="ECO:0000259" key="12">
    <source>
        <dbReference type="PROSITE" id="PS51464"/>
    </source>
</evidence>
<dbReference type="Gene3D" id="3.40.50.10490">
    <property type="entry name" value="Glucose-6-phosphate isomerase like protein, domain 1"/>
    <property type="match status" value="2"/>
</dbReference>
<protein>
    <recommendedName>
        <fullName evidence="4 10">Glutamine--fructose-6-phosphate aminotransferase [isomerizing]</fullName>
        <ecNumber evidence="3 10">2.6.1.16</ecNumber>
    </recommendedName>
    <alternativeName>
        <fullName evidence="10">D-fructose-6-phosphate amidotransferase</fullName>
    </alternativeName>
    <alternativeName>
        <fullName evidence="10">GFAT</fullName>
    </alternativeName>
    <alternativeName>
        <fullName evidence="10">Glucosamine-6-phosphate synthase</fullName>
    </alternativeName>
    <alternativeName>
        <fullName evidence="10">Hexosephosphate aminotransferase</fullName>
    </alternativeName>
    <alternativeName>
        <fullName evidence="10">L-glutamine--D-fructose-6-phosphate amidotransferase</fullName>
    </alternativeName>
</protein>
<proteinExistence type="inferred from homology"/>
<dbReference type="CDD" id="cd05008">
    <property type="entry name" value="SIS_GlmS_GlmD_1"/>
    <property type="match status" value="1"/>
</dbReference>
<dbReference type="GO" id="GO:0006047">
    <property type="term" value="P:UDP-N-acetylglucosamine metabolic process"/>
    <property type="evidence" value="ECO:0007669"/>
    <property type="project" value="TreeGrafter"/>
</dbReference>
<evidence type="ECO:0000256" key="3">
    <source>
        <dbReference type="ARBA" id="ARBA00012916"/>
    </source>
</evidence>
<dbReference type="FunFam" id="3.40.50.10490:FF:000001">
    <property type="entry name" value="Glutamine--fructose-6-phosphate aminotransferase [isomerizing]"/>
    <property type="match status" value="1"/>
</dbReference>
<dbReference type="SUPFAM" id="SSF53697">
    <property type="entry name" value="SIS domain"/>
    <property type="match status" value="1"/>
</dbReference>
<evidence type="ECO:0000256" key="5">
    <source>
        <dbReference type="ARBA" id="ARBA00022490"/>
    </source>
</evidence>
<dbReference type="PANTHER" id="PTHR10937:SF0">
    <property type="entry name" value="GLUTAMINE--FRUCTOSE-6-PHOSPHATE TRANSAMINASE (ISOMERIZING)"/>
    <property type="match status" value="1"/>
</dbReference>
<dbReference type="EMBL" id="AP028961">
    <property type="protein sequence ID" value="BET44501.1"/>
    <property type="molecule type" value="Genomic_DNA"/>
</dbReference>
<evidence type="ECO:0000256" key="4">
    <source>
        <dbReference type="ARBA" id="ARBA00016090"/>
    </source>
</evidence>
<dbReference type="Pfam" id="PF01380">
    <property type="entry name" value="SIS"/>
    <property type="match status" value="2"/>
</dbReference>
<accession>A0AAT9G455</accession>
<evidence type="ECO:0000256" key="1">
    <source>
        <dbReference type="ARBA" id="ARBA00001031"/>
    </source>
</evidence>
<feature type="domain" description="SIS" evidence="12">
    <location>
        <begin position="287"/>
        <end position="427"/>
    </location>
</feature>
<evidence type="ECO:0000256" key="8">
    <source>
        <dbReference type="ARBA" id="ARBA00022737"/>
    </source>
</evidence>
<dbReference type="GO" id="GO:0006002">
    <property type="term" value="P:fructose 6-phosphate metabolic process"/>
    <property type="evidence" value="ECO:0007669"/>
    <property type="project" value="TreeGrafter"/>
</dbReference>
<dbReference type="AlphaFoldDB" id="A0AAT9G455"/>
<dbReference type="InterPro" id="IPR047084">
    <property type="entry name" value="GFAT_N"/>
</dbReference>
<comment type="subunit">
    <text evidence="10">Homodimer.</text>
</comment>